<evidence type="ECO:0000313" key="1">
    <source>
        <dbReference type="EMBL" id="ARW47265.1"/>
    </source>
</evidence>
<reference evidence="1 2" key="1">
    <citation type="submission" date="2017-05" db="EMBL/GenBank/DDBJ databases">
        <title>Genome sequence of Acetobacter pasteurianus subsp. pasteurianus strain SRCM101342.</title>
        <authorList>
            <person name="Cho S.H."/>
        </authorList>
    </citation>
    <scope>NUCLEOTIDE SEQUENCE [LARGE SCALE GENOMIC DNA]</scope>
    <source>
        <strain evidence="1 2">SRCM101342</strain>
    </source>
</reference>
<dbReference type="AlphaFoldDB" id="A0A1Y0Y8D6"/>
<organism evidence="1 2">
    <name type="scientific">Acetobacter pasteurianus subsp. pasteurianus</name>
    <dbReference type="NCBI Taxonomy" id="481145"/>
    <lineage>
        <taxon>Bacteria</taxon>
        <taxon>Pseudomonadati</taxon>
        <taxon>Pseudomonadota</taxon>
        <taxon>Alphaproteobacteria</taxon>
        <taxon>Acetobacterales</taxon>
        <taxon>Acetobacteraceae</taxon>
        <taxon>Acetobacter</taxon>
    </lineage>
</organism>
<sequence length="72" mass="7875">MISLPVRDFRWHLFVGVTILDTATGFTSGRFVPGKPRRFRPHGAWEVCSASHHAVRGAVRPAGLSCCSVALK</sequence>
<proteinExistence type="predicted"/>
<dbReference type="Proteomes" id="UP000196205">
    <property type="component" value="Chromosome"/>
</dbReference>
<evidence type="ECO:0000313" key="2">
    <source>
        <dbReference type="Proteomes" id="UP000196205"/>
    </source>
</evidence>
<dbReference type="EMBL" id="CP021509">
    <property type="protein sequence ID" value="ARW47265.1"/>
    <property type="molecule type" value="Genomic_DNA"/>
</dbReference>
<name>A0A1Y0Y8D6_ACEPA</name>
<protein>
    <submittedName>
        <fullName evidence="1">Uncharacterized protein</fullName>
    </submittedName>
</protein>
<gene>
    <name evidence="1" type="ORF">S1001342_00917</name>
</gene>
<accession>A0A1Y0Y8D6</accession>